<keyword evidence="2" id="KW-0732">Signal</keyword>
<dbReference type="EMBL" id="PEDP01000404">
    <property type="protein sequence ID" value="POS86133.1"/>
    <property type="molecule type" value="Genomic_DNA"/>
</dbReference>
<evidence type="ECO:0000313" key="3">
    <source>
        <dbReference type="EMBL" id="POS86133.1"/>
    </source>
</evidence>
<name>A0A2S4PVR4_9PEZI</name>
<feature type="signal peptide" evidence="2">
    <location>
        <begin position="1"/>
        <end position="19"/>
    </location>
</feature>
<proteinExistence type="predicted"/>
<feature type="region of interest" description="Disordered" evidence="1">
    <location>
        <begin position="33"/>
        <end position="84"/>
    </location>
</feature>
<reference evidence="3 4" key="1">
    <citation type="submission" date="2017-10" db="EMBL/GenBank/DDBJ databases">
        <title>Development of genomic resources for the powdery mildew, Erysiphe pulchra.</title>
        <authorList>
            <person name="Wadl P.A."/>
            <person name="Mack B.M."/>
            <person name="Moore G."/>
            <person name="Beltz S.B."/>
        </authorList>
    </citation>
    <scope>NUCLEOTIDE SEQUENCE [LARGE SCALE GENOMIC DNA]</scope>
    <source>
        <strain evidence="3">Cflorida</strain>
    </source>
</reference>
<feature type="region of interest" description="Disordered" evidence="1">
    <location>
        <begin position="108"/>
        <end position="138"/>
    </location>
</feature>
<dbReference type="OrthoDB" id="5310497at2759"/>
<evidence type="ECO:0000313" key="4">
    <source>
        <dbReference type="Proteomes" id="UP000237438"/>
    </source>
</evidence>
<dbReference type="STRING" id="225359.A0A2S4PVR4"/>
<evidence type="ECO:0000256" key="2">
    <source>
        <dbReference type="SAM" id="SignalP"/>
    </source>
</evidence>
<protein>
    <submittedName>
        <fullName evidence="3">Uncharacterized protein</fullName>
    </submittedName>
</protein>
<dbReference type="AlphaFoldDB" id="A0A2S4PVR4"/>
<sequence>MQYLSIILFAAFAIANVLSKRVIDQEISAKPNIGITDGTPRDCETSTGCSSEADTSIINRNRELGTNKASALDRTQEGSPIDASKMVATEAARDLSAANLMRRSRAVRAANGEAKNSKRSIETRIKIGAKSNTHKHST</sequence>
<evidence type="ECO:0000256" key="1">
    <source>
        <dbReference type="SAM" id="MobiDB-lite"/>
    </source>
</evidence>
<feature type="compositionally biased region" description="Polar residues" evidence="1">
    <location>
        <begin position="45"/>
        <end position="59"/>
    </location>
</feature>
<keyword evidence="4" id="KW-1185">Reference proteome</keyword>
<organism evidence="3 4">
    <name type="scientific">Erysiphe pulchra</name>
    <dbReference type="NCBI Taxonomy" id="225359"/>
    <lineage>
        <taxon>Eukaryota</taxon>
        <taxon>Fungi</taxon>
        <taxon>Dikarya</taxon>
        <taxon>Ascomycota</taxon>
        <taxon>Pezizomycotina</taxon>
        <taxon>Leotiomycetes</taxon>
        <taxon>Erysiphales</taxon>
        <taxon>Erysiphaceae</taxon>
        <taxon>Erysiphe</taxon>
    </lineage>
</organism>
<comment type="caution">
    <text evidence="3">The sequence shown here is derived from an EMBL/GenBank/DDBJ whole genome shotgun (WGS) entry which is preliminary data.</text>
</comment>
<feature type="compositionally biased region" description="Basic and acidic residues" evidence="1">
    <location>
        <begin position="115"/>
        <end position="125"/>
    </location>
</feature>
<feature type="chain" id="PRO_5015640673" evidence="2">
    <location>
        <begin position="20"/>
        <end position="138"/>
    </location>
</feature>
<dbReference type="Proteomes" id="UP000237438">
    <property type="component" value="Unassembled WGS sequence"/>
</dbReference>
<gene>
    <name evidence="3" type="ORF">EPUL_003973</name>
</gene>
<accession>A0A2S4PVR4</accession>